<dbReference type="Proteomes" id="UP000663829">
    <property type="component" value="Unassembled WGS sequence"/>
</dbReference>
<keyword evidence="3" id="KW-1185">Reference proteome</keyword>
<sequence>MFPQEPAIRLFHDKDHNLENFTVVWLDADINKTDDCHSTKKRLRPIANHLTTFCDVDECIDYISSIKVEQIAENAKVLSKDMMPMNVFNLSHNEKSIRGLDKESAVFIWNQLLMDVLLPMPKSDESKTEMLTQYESYCRDNDKELENLHDFDLNYSSDAAVLWHA</sequence>
<proteinExistence type="predicted"/>
<evidence type="ECO:0000313" key="2">
    <source>
        <dbReference type="EMBL" id="CAF3547411.1"/>
    </source>
</evidence>
<evidence type="ECO:0000313" key="1">
    <source>
        <dbReference type="EMBL" id="CAF0766012.1"/>
    </source>
</evidence>
<dbReference type="Proteomes" id="UP000681722">
    <property type="component" value="Unassembled WGS sequence"/>
</dbReference>
<organism evidence="1 3">
    <name type="scientific">Didymodactylos carnosus</name>
    <dbReference type="NCBI Taxonomy" id="1234261"/>
    <lineage>
        <taxon>Eukaryota</taxon>
        <taxon>Metazoa</taxon>
        <taxon>Spiralia</taxon>
        <taxon>Gnathifera</taxon>
        <taxon>Rotifera</taxon>
        <taxon>Eurotatoria</taxon>
        <taxon>Bdelloidea</taxon>
        <taxon>Philodinida</taxon>
        <taxon>Philodinidae</taxon>
        <taxon>Didymodactylos</taxon>
    </lineage>
</organism>
<name>A0A813QEQ6_9BILA</name>
<reference evidence="1" key="1">
    <citation type="submission" date="2021-02" db="EMBL/GenBank/DDBJ databases">
        <authorList>
            <person name="Nowell W R."/>
        </authorList>
    </citation>
    <scope>NUCLEOTIDE SEQUENCE</scope>
</reference>
<dbReference type="EMBL" id="CAJOBC010000162">
    <property type="protein sequence ID" value="CAF3547411.1"/>
    <property type="molecule type" value="Genomic_DNA"/>
</dbReference>
<dbReference type="AlphaFoldDB" id="A0A813QEQ6"/>
<evidence type="ECO:0000313" key="3">
    <source>
        <dbReference type="Proteomes" id="UP000663829"/>
    </source>
</evidence>
<gene>
    <name evidence="1" type="ORF">GPM918_LOCUS1653</name>
    <name evidence="2" type="ORF">SRO942_LOCUS1653</name>
</gene>
<protein>
    <submittedName>
        <fullName evidence="1">Uncharacterized protein</fullName>
    </submittedName>
</protein>
<dbReference type="EMBL" id="CAJNOQ010000162">
    <property type="protein sequence ID" value="CAF0766012.1"/>
    <property type="molecule type" value="Genomic_DNA"/>
</dbReference>
<accession>A0A813QEQ6</accession>
<comment type="caution">
    <text evidence="1">The sequence shown here is derived from an EMBL/GenBank/DDBJ whole genome shotgun (WGS) entry which is preliminary data.</text>
</comment>